<keyword evidence="4" id="KW-1185">Reference proteome</keyword>
<dbReference type="GO" id="GO:0005737">
    <property type="term" value="C:cytoplasm"/>
    <property type="evidence" value="ECO:0007669"/>
    <property type="project" value="TreeGrafter"/>
</dbReference>
<dbReference type="Proteomes" id="UP000487268">
    <property type="component" value="Unassembled WGS sequence"/>
</dbReference>
<dbReference type="OrthoDB" id="9787898at2"/>
<comment type="caution">
    <text evidence="3">The sequence shown here is derived from an EMBL/GenBank/DDBJ whole genome shotgun (WGS) entry which is preliminary data.</text>
</comment>
<evidence type="ECO:0000313" key="4">
    <source>
        <dbReference type="Proteomes" id="UP000487268"/>
    </source>
</evidence>
<dbReference type="UniPathway" id="UPA00537">
    <property type="reaction ID" value="UER00595"/>
</dbReference>
<dbReference type="AlphaFoldDB" id="A0A7K0BSY6"/>
<name>A0A7K0BSY6_9ACTN</name>
<keyword evidence="3" id="KW-0436">Ligase</keyword>
<reference evidence="3 4" key="1">
    <citation type="submission" date="2019-10" db="EMBL/GenBank/DDBJ databases">
        <title>Actinomadura rubteroloni sp. nov. and Actinomadura macrotermitis sp. nov., isolated from the gut of fungus growing-termite Macrotermes natalensis.</title>
        <authorList>
            <person name="Benndorf R."/>
            <person name="Martin K."/>
            <person name="Kuefner M."/>
            <person name="De Beer W."/>
            <person name="Kaster A.-K."/>
            <person name="Vollmers J."/>
            <person name="Poulsen M."/>
            <person name="Beemelmanns C."/>
        </authorList>
    </citation>
    <scope>NUCLEOTIDE SEQUENCE [LARGE SCALE GENOMIC DNA]</scope>
    <source>
        <strain evidence="3 4">RB68</strain>
    </source>
</reference>
<dbReference type="GO" id="GO:0009249">
    <property type="term" value="P:protein lipoylation"/>
    <property type="evidence" value="ECO:0007669"/>
    <property type="project" value="InterPro"/>
</dbReference>
<dbReference type="GO" id="GO:0016979">
    <property type="term" value="F:lipoate-protein ligase activity"/>
    <property type="evidence" value="ECO:0007669"/>
    <property type="project" value="UniProtKB-EC"/>
</dbReference>
<sequence length="250" mass="26508">MLSVIVDDTRDPAWNLALDEALARVAAVPAPTGPAGAARARPFPVLRVWQNAPSVLVGRFQCLADAVDLACCAHDGVRVARRATGGGAVYTDSGTLLFTLVHRAARQPGTRPDLGALVAAAVAGLGLPAAALGDGIVQSARLRTRHAELTHVAVHVTDLGPYDRSYLAGPPGGRRTLAGLGLQVSLDAVRAAVLGMMIERYGIAATRRPDPRERSLQEHLHARRYGDLTWHLTGTHGPRHPARPRLYSAH</sequence>
<evidence type="ECO:0000313" key="3">
    <source>
        <dbReference type="EMBL" id="MQY04271.1"/>
    </source>
</evidence>
<dbReference type="GO" id="GO:0017118">
    <property type="term" value="F:lipoyltransferase activity"/>
    <property type="evidence" value="ECO:0007669"/>
    <property type="project" value="TreeGrafter"/>
</dbReference>
<protein>
    <submittedName>
        <fullName evidence="3">Lipoate-protein ligase A</fullName>
        <ecNumber evidence="3">6.3.1.20</ecNumber>
    </submittedName>
</protein>
<evidence type="ECO:0000259" key="2">
    <source>
        <dbReference type="PROSITE" id="PS51733"/>
    </source>
</evidence>
<dbReference type="SUPFAM" id="SSF55681">
    <property type="entry name" value="Class II aaRS and biotin synthetases"/>
    <property type="match status" value="1"/>
</dbReference>
<dbReference type="EC" id="6.3.1.20" evidence="3"/>
<comment type="pathway">
    <text evidence="1">Protein modification; protein lipoylation via exogenous pathway; protein N(6)-(lipoyl)lysine from lipoate: step 2/2.</text>
</comment>
<dbReference type="PANTHER" id="PTHR12561:SF3">
    <property type="entry name" value="LIPOYLTRANSFERASE 1, MITOCHONDRIAL"/>
    <property type="match status" value="1"/>
</dbReference>
<dbReference type="InterPro" id="IPR004143">
    <property type="entry name" value="BPL_LPL_catalytic"/>
</dbReference>
<dbReference type="RefSeq" id="WP_153532057.1">
    <property type="nucleotide sequence ID" value="NZ_WEGH01000001.1"/>
</dbReference>
<dbReference type="EMBL" id="WEGH01000001">
    <property type="protein sequence ID" value="MQY04271.1"/>
    <property type="molecule type" value="Genomic_DNA"/>
</dbReference>
<evidence type="ECO:0000256" key="1">
    <source>
        <dbReference type="ARBA" id="ARBA00005085"/>
    </source>
</evidence>
<dbReference type="PROSITE" id="PS51733">
    <property type="entry name" value="BPL_LPL_CATALYTIC"/>
    <property type="match status" value="1"/>
</dbReference>
<dbReference type="Gene3D" id="3.30.930.10">
    <property type="entry name" value="Bira Bifunctional Protein, Domain 2"/>
    <property type="match status" value="1"/>
</dbReference>
<accession>A0A7K0BSY6</accession>
<feature type="domain" description="BPL/LPL catalytic" evidence="2">
    <location>
        <begin position="40"/>
        <end position="228"/>
    </location>
</feature>
<dbReference type="InterPro" id="IPR045864">
    <property type="entry name" value="aa-tRNA-synth_II/BPL/LPL"/>
</dbReference>
<gene>
    <name evidence="3" type="primary">lplA</name>
    <name evidence="3" type="ORF">ACRB68_23220</name>
</gene>
<dbReference type="InterPro" id="IPR004562">
    <property type="entry name" value="LipoylTrfase_LipoateP_Ligase"/>
</dbReference>
<proteinExistence type="predicted"/>
<organism evidence="3 4">
    <name type="scientific">Actinomadura macrotermitis</name>
    <dbReference type="NCBI Taxonomy" id="2585200"/>
    <lineage>
        <taxon>Bacteria</taxon>
        <taxon>Bacillati</taxon>
        <taxon>Actinomycetota</taxon>
        <taxon>Actinomycetes</taxon>
        <taxon>Streptosporangiales</taxon>
        <taxon>Thermomonosporaceae</taxon>
        <taxon>Actinomadura</taxon>
    </lineage>
</organism>
<dbReference type="Pfam" id="PF21948">
    <property type="entry name" value="LplA-B_cat"/>
    <property type="match status" value="1"/>
</dbReference>
<dbReference type="PANTHER" id="PTHR12561">
    <property type="entry name" value="LIPOATE-PROTEIN LIGASE"/>
    <property type="match status" value="1"/>
</dbReference>